<dbReference type="OrthoDB" id="7061905at2"/>
<dbReference type="Proteomes" id="UP000033452">
    <property type="component" value="Unassembled WGS sequence"/>
</dbReference>
<dbReference type="RefSeq" id="WP_046005413.1">
    <property type="nucleotide sequence ID" value="NZ_JXYA01000027.1"/>
</dbReference>
<feature type="transmembrane region" description="Helical" evidence="1">
    <location>
        <begin position="41"/>
        <end position="60"/>
    </location>
</feature>
<evidence type="ECO:0000313" key="2">
    <source>
        <dbReference type="EMBL" id="KJZ08326.1"/>
    </source>
</evidence>
<organism evidence="2 3">
    <name type="scientific">Pseudoalteromonas rubra</name>
    <dbReference type="NCBI Taxonomy" id="43658"/>
    <lineage>
        <taxon>Bacteria</taxon>
        <taxon>Pseudomonadati</taxon>
        <taxon>Pseudomonadota</taxon>
        <taxon>Gammaproteobacteria</taxon>
        <taxon>Alteromonadales</taxon>
        <taxon>Pseudoalteromonadaceae</taxon>
        <taxon>Pseudoalteromonas</taxon>
    </lineage>
</organism>
<dbReference type="Pfam" id="PF11201">
    <property type="entry name" value="DUF2982"/>
    <property type="match status" value="1"/>
</dbReference>
<dbReference type="PATRIC" id="fig|43658.5.peg.2753"/>
<feature type="transmembrane region" description="Helical" evidence="1">
    <location>
        <begin position="16"/>
        <end position="35"/>
    </location>
</feature>
<keyword evidence="1" id="KW-1133">Transmembrane helix</keyword>
<dbReference type="AlphaFoldDB" id="A0A0F4QL07"/>
<protein>
    <recommendedName>
        <fullName evidence="4">DUF2982 domain-containing protein</fullName>
    </recommendedName>
</protein>
<accession>A0A0F4QL07</accession>
<gene>
    <name evidence="2" type="ORF">TW77_13025</name>
</gene>
<evidence type="ECO:0000256" key="1">
    <source>
        <dbReference type="SAM" id="Phobius"/>
    </source>
</evidence>
<sequence>MVEPVRLRASANRHSIEFMLVGAIALIVIMVFVTLRATPISLLEIALASAAIVAIMLGFLKSQQPYYSIEMSPQRLVYNHKFGEFLLEHDNFHSSGVPSVTQGVETLELNVVGIKLKDIDVFLSRLTPRLAGKLLIEQRNIFLQAVKIHCSNGNCPSEWLIEEASYTSPNGQPYSGLMAMFANRMQNFKTLTGYDLMLPANVLDRDIWQFATVMNRWKLTPEEVVKNLHSELATSAMK</sequence>
<keyword evidence="3" id="KW-1185">Reference proteome</keyword>
<evidence type="ECO:0000313" key="3">
    <source>
        <dbReference type="Proteomes" id="UP000033452"/>
    </source>
</evidence>
<comment type="caution">
    <text evidence="2">The sequence shown here is derived from an EMBL/GenBank/DDBJ whole genome shotgun (WGS) entry which is preliminary data.</text>
</comment>
<dbReference type="EMBL" id="JXYA01000027">
    <property type="protein sequence ID" value="KJZ08326.1"/>
    <property type="molecule type" value="Genomic_DNA"/>
</dbReference>
<keyword evidence="1" id="KW-0472">Membrane</keyword>
<keyword evidence="1" id="KW-0812">Transmembrane</keyword>
<name>A0A0F4QL07_9GAMM</name>
<proteinExistence type="predicted"/>
<evidence type="ECO:0008006" key="4">
    <source>
        <dbReference type="Google" id="ProtNLM"/>
    </source>
</evidence>
<dbReference type="InterPro" id="IPR021367">
    <property type="entry name" value="DUF2982"/>
</dbReference>
<reference evidence="2 3" key="1">
    <citation type="journal article" date="2015" name="BMC Genomics">
        <title>Genome mining reveals unlocked bioactive potential of marine Gram-negative bacteria.</title>
        <authorList>
            <person name="Machado H."/>
            <person name="Sonnenschein E.C."/>
            <person name="Melchiorsen J."/>
            <person name="Gram L."/>
        </authorList>
    </citation>
    <scope>NUCLEOTIDE SEQUENCE [LARGE SCALE GENOMIC DNA]</scope>
    <source>
        <strain evidence="2 3">S2471</strain>
    </source>
</reference>